<sequence>MRSLCSLQSSSHPSILSGAVSFSSRLQGLFPVRFLSCQSDCSEPRAELRLVAASDSEIDSPHGLRVVPSTLVAAEKEEAKAVLTLFLKKQGLSNAVAVRTINKSDLFIDHLVSRLHSIHRSRYLVGRELTTIEIRDALIPYLETLLEEHGDVLVDVVENFPDPPPKEKIVAAPSFSDLNLNSQKLKAVSRACEVDSTGNLRPHILYLMELGLSLEQIKGITRRFPAFAYYSLEGKVKPLVEFLIDLGVPKADIVTILIKRPQLCGISLTENLIPTMLYLEKLGIDKRKWAKVIYRFPALLTYSRQKFQTTLDFLLEWGVTEDNIGKILTNSPNITSYSVEEKLRPTAEYFQSMGVDVAFLLVRSPQTFGLSIESHLKPVTEFFLERGYSSEEIKTMVSRYGSLYTFSLEENLVPKWEFYLTMDYPQSELVKFPQYFGYSLEQRIKPRYARLKSSGVKLLLNQLLSLTAQQFEKALDKKTKKALSGG</sequence>
<evidence type="ECO:0000313" key="2">
    <source>
        <dbReference type="Proteomes" id="UP001057402"/>
    </source>
</evidence>
<evidence type="ECO:0000313" key="1">
    <source>
        <dbReference type="EMBL" id="KAI4321717.1"/>
    </source>
</evidence>
<organism evidence="1 2">
    <name type="scientific">Melastoma candidum</name>
    <dbReference type="NCBI Taxonomy" id="119954"/>
    <lineage>
        <taxon>Eukaryota</taxon>
        <taxon>Viridiplantae</taxon>
        <taxon>Streptophyta</taxon>
        <taxon>Embryophyta</taxon>
        <taxon>Tracheophyta</taxon>
        <taxon>Spermatophyta</taxon>
        <taxon>Magnoliopsida</taxon>
        <taxon>eudicotyledons</taxon>
        <taxon>Gunneridae</taxon>
        <taxon>Pentapetalae</taxon>
        <taxon>rosids</taxon>
        <taxon>malvids</taxon>
        <taxon>Myrtales</taxon>
        <taxon>Melastomataceae</taxon>
        <taxon>Melastomatoideae</taxon>
        <taxon>Melastomateae</taxon>
        <taxon>Melastoma</taxon>
    </lineage>
</organism>
<dbReference type="EMBL" id="CM042889">
    <property type="protein sequence ID" value="KAI4321717.1"/>
    <property type="molecule type" value="Genomic_DNA"/>
</dbReference>
<accession>A0ACB9MBX3</accession>
<keyword evidence="2" id="KW-1185">Reference proteome</keyword>
<gene>
    <name evidence="1" type="ORF">MLD38_035065</name>
</gene>
<proteinExistence type="predicted"/>
<reference evidence="2" key="1">
    <citation type="journal article" date="2023" name="Front. Plant Sci.">
        <title>Chromosomal-level genome assembly of Melastoma candidum provides insights into trichome evolution.</title>
        <authorList>
            <person name="Zhong Y."/>
            <person name="Wu W."/>
            <person name="Sun C."/>
            <person name="Zou P."/>
            <person name="Liu Y."/>
            <person name="Dai S."/>
            <person name="Zhou R."/>
        </authorList>
    </citation>
    <scope>NUCLEOTIDE SEQUENCE [LARGE SCALE GENOMIC DNA]</scope>
</reference>
<name>A0ACB9MBX3_9MYRT</name>
<comment type="caution">
    <text evidence="1">The sequence shown here is derived from an EMBL/GenBank/DDBJ whole genome shotgun (WGS) entry which is preliminary data.</text>
</comment>
<protein>
    <submittedName>
        <fullName evidence="1">Uncharacterized protein</fullName>
    </submittedName>
</protein>
<dbReference type="Proteomes" id="UP001057402">
    <property type="component" value="Chromosome 10"/>
</dbReference>